<reference evidence="1 2" key="1">
    <citation type="submission" date="2015-12" db="EMBL/GenBank/DDBJ databases">
        <title>Genome sequence of Mucilaginibacter gotjawali.</title>
        <authorList>
            <person name="Lee J.S."/>
            <person name="Lee K.C."/>
            <person name="Kim K.K."/>
            <person name="Lee B.W."/>
        </authorList>
    </citation>
    <scope>NUCLEOTIDE SEQUENCE [LARGE SCALE GENOMIC DNA]</scope>
    <source>
        <strain evidence="1 2">SA3-7</strain>
    </source>
</reference>
<name>A0A110B1W3_9SPHI</name>
<organism evidence="1 2">
    <name type="scientific">Mucilaginibacter gotjawali</name>
    <dbReference type="NCBI Taxonomy" id="1550579"/>
    <lineage>
        <taxon>Bacteria</taxon>
        <taxon>Pseudomonadati</taxon>
        <taxon>Bacteroidota</taxon>
        <taxon>Sphingobacteriia</taxon>
        <taxon>Sphingobacteriales</taxon>
        <taxon>Sphingobacteriaceae</taxon>
        <taxon>Mucilaginibacter</taxon>
    </lineage>
</organism>
<keyword evidence="2" id="KW-1185">Reference proteome</keyword>
<dbReference type="KEGG" id="mgot:MgSA37_01170"/>
<gene>
    <name evidence="1" type="ORF">MgSA37_01170</name>
</gene>
<accession>A0A110B1W3</accession>
<evidence type="ECO:0000313" key="1">
    <source>
        <dbReference type="EMBL" id="BAU53003.1"/>
    </source>
</evidence>
<protein>
    <submittedName>
        <fullName evidence="1">Uncharacterized protein</fullName>
    </submittedName>
</protein>
<dbReference type="RefSeq" id="WP_157750457.1">
    <property type="nucleotide sequence ID" value="NZ_AP017313.1"/>
</dbReference>
<dbReference type="EMBL" id="AP017313">
    <property type="protein sequence ID" value="BAU53003.1"/>
    <property type="molecule type" value="Genomic_DNA"/>
</dbReference>
<sequence length="50" mass="5884">MTFSQIFHFILKELSAGNLLQNIGVYTLLVLLAWIVIIQFKQQDAKYRTR</sequence>
<dbReference type="Proteomes" id="UP000218263">
    <property type="component" value="Chromosome"/>
</dbReference>
<proteinExistence type="predicted"/>
<dbReference type="AlphaFoldDB" id="A0A110B1W3"/>
<evidence type="ECO:0000313" key="2">
    <source>
        <dbReference type="Proteomes" id="UP000218263"/>
    </source>
</evidence>